<dbReference type="Pfam" id="PF00112">
    <property type="entry name" value="Peptidase_C1"/>
    <property type="match status" value="1"/>
</dbReference>
<dbReference type="AlphaFoldDB" id="A0ABD3G4V2"/>
<dbReference type="InterPro" id="IPR038765">
    <property type="entry name" value="Papain-like_cys_pep_sf"/>
</dbReference>
<dbReference type="FunFam" id="3.90.70.10:FF:000382">
    <property type="entry name" value="Uncharacterized protein"/>
    <property type="match status" value="1"/>
</dbReference>
<dbReference type="PRINTS" id="PR00705">
    <property type="entry name" value="PAPAIN"/>
</dbReference>
<dbReference type="Proteomes" id="UP001632037">
    <property type="component" value="Unassembled WGS sequence"/>
</dbReference>
<dbReference type="Gene3D" id="3.90.70.10">
    <property type="entry name" value="Cysteine proteinases"/>
    <property type="match status" value="1"/>
</dbReference>
<dbReference type="PANTHER" id="PTHR12411">
    <property type="entry name" value="CYSTEINE PROTEASE FAMILY C1-RELATED"/>
    <property type="match status" value="1"/>
</dbReference>
<dbReference type="InterPro" id="IPR025660">
    <property type="entry name" value="Pept_his_AS"/>
</dbReference>
<keyword evidence="4" id="KW-0732">Signal</keyword>
<protein>
    <recommendedName>
        <fullName evidence="5">Peptidase C1A papain C-terminal domain-containing protein</fullName>
    </recommendedName>
</protein>
<evidence type="ECO:0000256" key="2">
    <source>
        <dbReference type="ARBA" id="ARBA00023145"/>
    </source>
</evidence>
<evidence type="ECO:0000313" key="7">
    <source>
        <dbReference type="Proteomes" id="UP001632037"/>
    </source>
</evidence>
<keyword evidence="2" id="KW-0865">Zymogen</keyword>
<dbReference type="InterPro" id="IPR039417">
    <property type="entry name" value="Peptidase_C1A_papain-like"/>
</dbReference>
<evidence type="ECO:0000256" key="4">
    <source>
        <dbReference type="SAM" id="SignalP"/>
    </source>
</evidence>
<name>A0ABD3G4V2_9STRA</name>
<keyword evidence="7" id="KW-1185">Reference proteome</keyword>
<feature type="domain" description="Peptidase C1A papain C-terminal" evidence="5">
    <location>
        <begin position="171"/>
        <end position="444"/>
    </location>
</feature>
<comment type="caution">
    <text evidence="6">The sequence shown here is derived from an EMBL/GenBank/DDBJ whole genome shotgun (WGS) entry which is preliminary data.</text>
</comment>
<dbReference type="InterPro" id="IPR013128">
    <property type="entry name" value="Peptidase_C1A"/>
</dbReference>
<proteinExistence type="inferred from homology"/>
<dbReference type="EMBL" id="JBIMZQ010000002">
    <property type="protein sequence ID" value="KAL3673499.1"/>
    <property type="molecule type" value="Genomic_DNA"/>
</dbReference>
<feature type="transmembrane region" description="Helical" evidence="3">
    <location>
        <begin position="471"/>
        <end position="493"/>
    </location>
</feature>
<dbReference type="PROSITE" id="PS00639">
    <property type="entry name" value="THIOL_PROTEASE_HIS"/>
    <property type="match status" value="1"/>
</dbReference>
<sequence>MRWETPTTRFTTKSSSVMQLRAIILVLSAALGSVAAVQTTDRSLGTLVGCPAVRSADSPCLWAGENGVVVNSRTLRELFMERHYVAYSDRETYGRNLQEHMTYIEDVNMYARQIGHEFSYHMGVNERHLTSLSIRKTAPDEFVDQEVISAHTRRLQTANSTNSSTISSSGSSEYWNWCDKDNSVGHTVCSPVKSQKSCGSCWSFVAADAIETAVVIAENASAAVSLSPQQFLTCSQLQTTQTFEYCWATDSGVDGATWMQSEIKWESQNDGCNGGMTHGAFMDAAQNGWGLVTELTMPYDDSSSGSSSSTNSSSLCTVSADKAAASITGWEQIVGGDCTASNNCTTLLRSALEKQPIAVAITSNGGFGEYAGGFYNCPNNGVMASKNDLNHALLLVGYGTDSSVGDYWILKNSYGSSWGDSGFLKLVADSKINCGLNVFPVIPTGAKAGAQASTAVDSGGDKIFVGLSPTAWIGVAAATTIFTLVTTAIGVGVSQRRLKVIRKQNSAMYGGQMPTNAQNGH</sequence>
<keyword evidence="3" id="KW-1133">Transmembrane helix</keyword>
<gene>
    <name evidence="6" type="ORF">V7S43_001208</name>
</gene>
<dbReference type="CDD" id="cd02248">
    <property type="entry name" value="Peptidase_C1A"/>
    <property type="match status" value="1"/>
</dbReference>
<keyword evidence="3" id="KW-0472">Membrane</keyword>
<keyword evidence="3" id="KW-0812">Transmembrane</keyword>
<comment type="similarity">
    <text evidence="1">Belongs to the peptidase C1 family.</text>
</comment>
<evidence type="ECO:0000259" key="5">
    <source>
        <dbReference type="SMART" id="SM00645"/>
    </source>
</evidence>
<feature type="chain" id="PRO_5044784281" description="Peptidase C1A papain C-terminal domain-containing protein" evidence="4">
    <location>
        <begin position="37"/>
        <end position="521"/>
    </location>
</feature>
<accession>A0ABD3G4V2</accession>
<dbReference type="SUPFAM" id="SSF54001">
    <property type="entry name" value="Cysteine proteinases"/>
    <property type="match status" value="1"/>
</dbReference>
<evidence type="ECO:0000256" key="1">
    <source>
        <dbReference type="ARBA" id="ARBA00008455"/>
    </source>
</evidence>
<dbReference type="InterPro" id="IPR000668">
    <property type="entry name" value="Peptidase_C1A_C"/>
</dbReference>
<feature type="signal peptide" evidence="4">
    <location>
        <begin position="1"/>
        <end position="36"/>
    </location>
</feature>
<reference evidence="6 7" key="1">
    <citation type="submission" date="2024-09" db="EMBL/GenBank/DDBJ databases">
        <title>Genome sequencing and assembly of Phytophthora oleae, isolate VK10A, causative agent of rot of olive drupes.</title>
        <authorList>
            <person name="Conti Taguali S."/>
            <person name="Riolo M."/>
            <person name="La Spada F."/>
            <person name="Cacciola S.O."/>
            <person name="Dionisio G."/>
        </authorList>
    </citation>
    <scope>NUCLEOTIDE SEQUENCE [LARGE SCALE GENOMIC DNA]</scope>
    <source>
        <strain evidence="6 7">VK10A</strain>
    </source>
</reference>
<organism evidence="6 7">
    <name type="scientific">Phytophthora oleae</name>
    <dbReference type="NCBI Taxonomy" id="2107226"/>
    <lineage>
        <taxon>Eukaryota</taxon>
        <taxon>Sar</taxon>
        <taxon>Stramenopiles</taxon>
        <taxon>Oomycota</taxon>
        <taxon>Peronosporomycetes</taxon>
        <taxon>Peronosporales</taxon>
        <taxon>Peronosporaceae</taxon>
        <taxon>Phytophthora</taxon>
    </lineage>
</organism>
<dbReference type="SMART" id="SM00645">
    <property type="entry name" value="Pept_C1"/>
    <property type="match status" value="1"/>
</dbReference>
<evidence type="ECO:0000313" key="6">
    <source>
        <dbReference type="EMBL" id="KAL3673499.1"/>
    </source>
</evidence>
<evidence type="ECO:0000256" key="3">
    <source>
        <dbReference type="SAM" id="Phobius"/>
    </source>
</evidence>